<organism evidence="1">
    <name type="scientific">Siphoviridae sp. ctGa111</name>
    <dbReference type="NCBI Taxonomy" id="2825413"/>
    <lineage>
        <taxon>Viruses</taxon>
        <taxon>Duplodnaviria</taxon>
        <taxon>Heunggongvirae</taxon>
        <taxon>Uroviricota</taxon>
        <taxon>Caudoviricetes</taxon>
    </lineage>
</organism>
<reference evidence="1" key="1">
    <citation type="journal article" date="2021" name="Proc. Natl. Acad. Sci. U.S.A.">
        <title>A Catalog of Tens of Thousands of Viruses from Human Metagenomes Reveals Hidden Associations with Chronic Diseases.</title>
        <authorList>
            <person name="Tisza M.J."/>
            <person name="Buck C.B."/>
        </authorList>
    </citation>
    <scope>NUCLEOTIDE SEQUENCE</scope>
    <source>
        <strain evidence="1">CtGa111</strain>
    </source>
</reference>
<proteinExistence type="predicted"/>
<dbReference type="EMBL" id="BK016245">
    <property type="protein sequence ID" value="DAG04778.1"/>
    <property type="molecule type" value="Genomic_DNA"/>
</dbReference>
<accession>A0A8S5VDC8</accession>
<protein>
    <submittedName>
        <fullName evidence="1">Uncharacterized protein</fullName>
    </submittedName>
</protein>
<evidence type="ECO:0000313" key="1">
    <source>
        <dbReference type="EMBL" id="DAG04778.1"/>
    </source>
</evidence>
<sequence length="131" mass="15577">MEKVLLPRGYGRSYDACKYAIEHDCDIVAPDRSGVIALEYIIKDICKDFDSLEIDRITYYDYIYSVIINHHKFNGVVEAIEIRLYDICQYFEHEKTERGRRKDVVFDDIDRCMQVLCPYRKISMVTMEVEE</sequence>
<name>A0A8S5VDC8_9CAUD</name>